<dbReference type="KEGG" id="ruj:E5Z56_04480"/>
<dbReference type="InterPro" id="IPR035931">
    <property type="entry name" value="YlxR-like_sf"/>
</dbReference>
<dbReference type="Pfam" id="PF04296">
    <property type="entry name" value="YlxR"/>
    <property type="match status" value="1"/>
</dbReference>
<dbReference type="PANTHER" id="PTHR34215">
    <property type="entry name" value="BLL0784 PROTEIN"/>
    <property type="match status" value="1"/>
</dbReference>
<proteinExistence type="predicted"/>
<dbReference type="PANTHER" id="PTHR34215:SF1">
    <property type="entry name" value="YLXR DOMAIN-CONTAINING PROTEIN"/>
    <property type="match status" value="1"/>
</dbReference>
<dbReference type="EMBL" id="CP039381">
    <property type="protein sequence ID" value="QCT06664.1"/>
    <property type="molecule type" value="Genomic_DNA"/>
</dbReference>
<sequence>MKTKKVPMRKCSGCGNMFPKKELVRVVKAPDKKDSDGNIVEKGEVSLDLTSKKSGRGAYVCKNVQCLQKARKTKRIDRSLDTVIPSEIYDQMEKEIADE</sequence>
<evidence type="ECO:0000313" key="3">
    <source>
        <dbReference type="Proteomes" id="UP000301475"/>
    </source>
</evidence>
<protein>
    <submittedName>
        <fullName evidence="2">YlxR family protein</fullName>
    </submittedName>
</protein>
<dbReference type="RefSeq" id="WP_138156716.1">
    <property type="nucleotide sequence ID" value="NZ_CP039381.1"/>
</dbReference>
<organism evidence="2 3">
    <name type="scientific">Ruminococcus bovis</name>
    <dbReference type="NCBI Taxonomy" id="2564099"/>
    <lineage>
        <taxon>Bacteria</taxon>
        <taxon>Bacillati</taxon>
        <taxon>Bacillota</taxon>
        <taxon>Clostridia</taxon>
        <taxon>Eubacteriales</taxon>
        <taxon>Oscillospiraceae</taxon>
        <taxon>Ruminococcus</taxon>
    </lineage>
</organism>
<dbReference type="InterPro" id="IPR037465">
    <property type="entry name" value="YlxR"/>
</dbReference>
<dbReference type="NCBIfam" id="NF047356">
    <property type="entry name" value="RNA_bind_RnpM"/>
    <property type="match status" value="1"/>
</dbReference>
<gene>
    <name evidence="2" type="ORF">E5Z56_04480</name>
</gene>
<evidence type="ECO:0000313" key="2">
    <source>
        <dbReference type="EMBL" id="QCT06664.1"/>
    </source>
</evidence>
<dbReference type="OrthoDB" id="9813251at2"/>
<dbReference type="InterPro" id="IPR007393">
    <property type="entry name" value="YlxR_dom"/>
</dbReference>
<feature type="domain" description="YlxR" evidence="1">
    <location>
        <begin position="9"/>
        <end position="94"/>
    </location>
</feature>
<accession>A0A4P8XW55</accession>
<dbReference type="Proteomes" id="UP000301475">
    <property type="component" value="Chromosome"/>
</dbReference>
<dbReference type="CDD" id="cd00279">
    <property type="entry name" value="YlxR"/>
    <property type="match status" value="1"/>
</dbReference>
<dbReference type="Gene3D" id="3.30.1230.10">
    <property type="entry name" value="YlxR-like"/>
    <property type="match status" value="1"/>
</dbReference>
<dbReference type="AlphaFoldDB" id="A0A4P8XW55"/>
<dbReference type="SUPFAM" id="SSF64376">
    <property type="entry name" value="YlxR-like"/>
    <property type="match status" value="1"/>
</dbReference>
<evidence type="ECO:0000259" key="1">
    <source>
        <dbReference type="Pfam" id="PF04296"/>
    </source>
</evidence>
<keyword evidence="3" id="KW-1185">Reference proteome</keyword>
<reference evidence="2 3" key="1">
    <citation type="submission" date="2019-04" db="EMBL/GenBank/DDBJ databases">
        <authorList>
            <person name="Embree M."/>
            <person name="Gaffney J.R."/>
        </authorList>
    </citation>
    <scope>NUCLEOTIDE SEQUENCE [LARGE SCALE GENOMIC DNA]</scope>
    <source>
        <strain evidence="2 3">JE7A12</strain>
    </source>
</reference>
<name>A0A4P8XW55_9FIRM</name>